<organism evidence="1 2">
    <name type="scientific">Hebeloma cylindrosporum</name>
    <dbReference type="NCBI Taxonomy" id="76867"/>
    <lineage>
        <taxon>Eukaryota</taxon>
        <taxon>Fungi</taxon>
        <taxon>Dikarya</taxon>
        <taxon>Basidiomycota</taxon>
        <taxon>Agaricomycotina</taxon>
        <taxon>Agaricomycetes</taxon>
        <taxon>Agaricomycetidae</taxon>
        <taxon>Agaricales</taxon>
        <taxon>Agaricineae</taxon>
        <taxon>Hymenogastraceae</taxon>
        <taxon>Hebeloma</taxon>
    </lineage>
</organism>
<reference evidence="2" key="2">
    <citation type="submission" date="2015-01" db="EMBL/GenBank/DDBJ databases">
        <title>Evolutionary Origins and Diversification of the Mycorrhizal Mutualists.</title>
        <authorList>
            <consortium name="DOE Joint Genome Institute"/>
            <consortium name="Mycorrhizal Genomics Consortium"/>
            <person name="Kohler A."/>
            <person name="Kuo A."/>
            <person name="Nagy L.G."/>
            <person name="Floudas D."/>
            <person name="Copeland A."/>
            <person name="Barry K.W."/>
            <person name="Cichocki N."/>
            <person name="Veneault-Fourrey C."/>
            <person name="LaButti K."/>
            <person name="Lindquist E.A."/>
            <person name="Lipzen A."/>
            <person name="Lundell T."/>
            <person name="Morin E."/>
            <person name="Murat C."/>
            <person name="Riley R."/>
            <person name="Ohm R."/>
            <person name="Sun H."/>
            <person name="Tunlid A."/>
            <person name="Henrissat B."/>
            <person name="Grigoriev I.V."/>
            <person name="Hibbett D.S."/>
            <person name="Martin F."/>
        </authorList>
    </citation>
    <scope>NUCLEOTIDE SEQUENCE [LARGE SCALE GENOMIC DNA]</scope>
    <source>
        <strain evidence="2">h7</strain>
    </source>
</reference>
<keyword evidence="2" id="KW-1185">Reference proteome</keyword>
<reference evidence="1 2" key="1">
    <citation type="submission" date="2014-04" db="EMBL/GenBank/DDBJ databases">
        <authorList>
            <consortium name="DOE Joint Genome Institute"/>
            <person name="Kuo A."/>
            <person name="Gay G."/>
            <person name="Dore J."/>
            <person name="Kohler A."/>
            <person name="Nagy L.G."/>
            <person name="Floudas D."/>
            <person name="Copeland A."/>
            <person name="Barry K.W."/>
            <person name="Cichocki N."/>
            <person name="Veneault-Fourrey C."/>
            <person name="LaButti K."/>
            <person name="Lindquist E.A."/>
            <person name="Lipzen A."/>
            <person name="Lundell T."/>
            <person name="Morin E."/>
            <person name="Murat C."/>
            <person name="Sun H."/>
            <person name="Tunlid A."/>
            <person name="Henrissat B."/>
            <person name="Grigoriev I.V."/>
            <person name="Hibbett D.S."/>
            <person name="Martin F."/>
            <person name="Nordberg H.P."/>
            <person name="Cantor M.N."/>
            <person name="Hua S.X."/>
        </authorList>
    </citation>
    <scope>NUCLEOTIDE SEQUENCE [LARGE SCALE GENOMIC DNA]</scope>
    <source>
        <strain evidence="2">h7</strain>
    </source>
</reference>
<dbReference type="Proteomes" id="UP000053424">
    <property type="component" value="Unassembled WGS sequence"/>
</dbReference>
<proteinExistence type="predicted"/>
<evidence type="ECO:0000313" key="1">
    <source>
        <dbReference type="EMBL" id="KIM46688.1"/>
    </source>
</evidence>
<dbReference type="EMBL" id="KN831770">
    <property type="protein sequence ID" value="KIM46688.1"/>
    <property type="molecule type" value="Genomic_DNA"/>
</dbReference>
<name>A0A0C2YA43_HEBCY</name>
<evidence type="ECO:0000313" key="2">
    <source>
        <dbReference type="Proteomes" id="UP000053424"/>
    </source>
</evidence>
<dbReference type="HOGENOM" id="CLU_3032577_0_0_1"/>
<dbReference type="AlphaFoldDB" id="A0A0C2YA43"/>
<accession>A0A0C2YA43</accession>
<gene>
    <name evidence="1" type="ORF">M413DRAFT_440279</name>
</gene>
<sequence>MDTSTQGYLRREKDRQLKAGNYFLHQNSPGANVEYGMGGDEEIILETQWYSIERP</sequence>
<protein>
    <submittedName>
        <fullName evidence="1">Uncharacterized protein</fullName>
    </submittedName>
</protein>